<keyword evidence="1" id="KW-0812">Transmembrane</keyword>
<comment type="caution">
    <text evidence="2">The sequence shown here is derived from an EMBL/GenBank/DDBJ whole genome shotgun (WGS) entry which is preliminary data.</text>
</comment>
<keyword evidence="1" id="KW-1133">Transmembrane helix</keyword>
<reference evidence="3" key="1">
    <citation type="submission" date="2022-10" db="EMBL/GenBank/DDBJ databases">
        <title>Genome assembly of Pristionchus species.</title>
        <authorList>
            <person name="Yoshida K."/>
            <person name="Sommer R.J."/>
        </authorList>
    </citation>
    <scope>NUCLEOTIDE SEQUENCE [LARGE SCALE GENOMIC DNA]</scope>
    <source>
        <strain evidence="3">RS5460</strain>
    </source>
</reference>
<evidence type="ECO:0000256" key="1">
    <source>
        <dbReference type="SAM" id="Phobius"/>
    </source>
</evidence>
<feature type="transmembrane region" description="Helical" evidence="1">
    <location>
        <begin position="201"/>
        <end position="224"/>
    </location>
</feature>
<protein>
    <recommendedName>
        <fullName evidence="4">G protein-coupled receptor</fullName>
    </recommendedName>
</protein>
<feature type="transmembrane region" description="Helical" evidence="1">
    <location>
        <begin position="244"/>
        <end position="263"/>
    </location>
</feature>
<accession>A0AAN5CJ30</accession>
<evidence type="ECO:0008006" key="4">
    <source>
        <dbReference type="Google" id="ProtNLM"/>
    </source>
</evidence>
<dbReference type="PANTHER" id="PTHR47521:SF18">
    <property type="entry name" value="G PROTEIN-COUPLED RECEPTOR-RELATED"/>
    <property type="match status" value="1"/>
</dbReference>
<dbReference type="AlphaFoldDB" id="A0AAN5CJ30"/>
<gene>
    <name evidence="2" type="ORF">PMAYCL1PPCAC_15503</name>
</gene>
<sequence>MNAKVIAFLDNFPLLPLLQIAVNSLLICTALFMLSVLKETQLHINCRFLLVLWSFLSLIVFTCHTLLGVFNIIQDGGYLPANMMEPAWRNDLYKIEMSAIFFTICVEVMLATERVLSSVDPEKYYHRKNLTTKVVLPCIILSLFFAILINTFATRYCKRRDLELYGSCSLNARYQVKESSDMASAMQRALVITFSMKVSPFFIFAVIFINSVNTIFLACCYALDDVTHACIPILFEAPFGFLETLYALNMSLNGGFLMIWLLHNHPRLHRNARRILRVLKPPSSVGIAAATETLVQRKSEAELYMDALKRAWM</sequence>
<dbReference type="InterPro" id="IPR052860">
    <property type="entry name" value="NRL-GPCR1"/>
</dbReference>
<organism evidence="2 3">
    <name type="scientific">Pristionchus mayeri</name>
    <dbReference type="NCBI Taxonomy" id="1317129"/>
    <lineage>
        <taxon>Eukaryota</taxon>
        <taxon>Metazoa</taxon>
        <taxon>Ecdysozoa</taxon>
        <taxon>Nematoda</taxon>
        <taxon>Chromadorea</taxon>
        <taxon>Rhabditida</taxon>
        <taxon>Rhabditina</taxon>
        <taxon>Diplogasteromorpha</taxon>
        <taxon>Diplogasteroidea</taxon>
        <taxon>Neodiplogasteridae</taxon>
        <taxon>Pristionchus</taxon>
    </lineage>
</organism>
<keyword evidence="1" id="KW-0472">Membrane</keyword>
<dbReference type="PANTHER" id="PTHR47521">
    <property type="entry name" value="SERPENTINE RECEPTOR, CLASS E (EPSILON)-RELATED"/>
    <property type="match status" value="1"/>
</dbReference>
<dbReference type="EMBL" id="BTRK01000004">
    <property type="protein sequence ID" value="GMR45308.1"/>
    <property type="molecule type" value="Genomic_DNA"/>
</dbReference>
<feature type="transmembrane region" description="Helical" evidence="1">
    <location>
        <begin position="17"/>
        <end position="37"/>
    </location>
</feature>
<keyword evidence="3" id="KW-1185">Reference proteome</keyword>
<feature type="transmembrane region" description="Helical" evidence="1">
    <location>
        <begin position="49"/>
        <end position="73"/>
    </location>
</feature>
<dbReference type="Proteomes" id="UP001328107">
    <property type="component" value="Unassembled WGS sequence"/>
</dbReference>
<name>A0AAN5CJ30_9BILA</name>
<evidence type="ECO:0000313" key="3">
    <source>
        <dbReference type="Proteomes" id="UP001328107"/>
    </source>
</evidence>
<proteinExistence type="predicted"/>
<feature type="transmembrane region" description="Helical" evidence="1">
    <location>
        <begin position="134"/>
        <end position="153"/>
    </location>
</feature>
<evidence type="ECO:0000313" key="2">
    <source>
        <dbReference type="EMBL" id="GMR45308.1"/>
    </source>
</evidence>